<dbReference type="STRING" id="1122252.SAMN05660443_1508"/>
<dbReference type="GO" id="GO:0004364">
    <property type="term" value="F:glutathione transferase activity"/>
    <property type="evidence" value="ECO:0007669"/>
    <property type="project" value="TreeGrafter"/>
</dbReference>
<dbReference type="PIRSF" id="PIRSF006386">
    <property type="entry name" value="HCCAis_GSTk"/>
    <property type="match status" value="1"/>
</dbReference>
<accession>A0A1I1GLW6</accession>
<dbReference type="OrthoDB" id="5244108at2"/>
<dbReference type="Proteomes" id="UP000199058">
    <property type="component" value="Unassembled WGS sequence"/>
</dbReference>
<feature type="domain" description="DSBA-like thioredoxin" evidence="3">
    <location>
        <begin position="5"/>
        <end position="187"/>
    </location>
</feature>
<dbReference type="SUPFAM" id="SSF52833">
    <property type="entry name" value="Thioredoxin-like"/>
    <property type="match status" value="1"/>
</dbReference>
<dbReference type="GO" id="GO:0006749">
    <property type="term" value="P:glutathione metabolic process"/>
    <property type="evidence" value="ECO:0007669"/>
    <property type="project" value="TreeGrafter"/>
</dbReference>
<evidence type="ECO:0000313" key="5">
    <source>
        <dbReference type="Proteomes" id="UP000199058"/>
    </source>
</evidence>
<comment type="catalytic activity">
    <reaction evidence="1">
        <text>2-hydroxychromene-2-carboxylate = (3E)-4-(2-hydroxyphenyl)-2-oxobut-3-enoate</text>
        <dbReference type="Rhea" id="RHEA:27401"/>
        <dbReference type="ChEBI" id="CHEBI:59350"/>
        <dbReference type="ChEBI" id="CHEBI:59353"/>
        <dbReference type="EC" id="5.99.1.4"/>
    </reaction>
</comment>
<dbReference type="Pfam" id="PF01323">
    <property type="entry name" value="DSBA"/>
    <property type="match status" value="1"/>
</dbReference>
<sequence length="190" mass="21247">MSEKIDFYYDIVSPYSYLAAVQLAELEKKTGAEVTWRPIFLGGLFKEIGNKAPLSLESKKRYMFSEDLPRLARYYQVPYTFPEVFPTNTLKVQRALAALPATERPALSLQLFDLYWGQGQDLGQPEVALEALGTKIAGLADEEVAKTALKDFTAEAISRGAFGAPTLIWKDKIYFGSDRIHLLEADLLSS</sequence>
<keyword evidence="5" id="KW-1185">Reference proteome</keyword>
<comment type="similarity">
    <text evidence="1">Belongs to the GST superfamily. NadH family.</text>
</comment>
<dbReference type="CDD" id="cd03022">
    <property type="entry name" value="DsbA_HCCA_Iso"/>
    <property type="match status" value="1"/>
</dbReference>
<dbReference type="InterPro" id="IPR036249">
    <property type="entry name" value="Thioredoxin-like_sf"/>
</dbReference>
<dbReference type="AlphaFoldDB" id="A0A1I1GLW6"/>
<dbReference type="InterPro" id="IPR014440">
    <property type="entry name" value="HCCAis_GSTk"/>
</dbReference>
<proteinExistence type="inferred from homology"/>
<evidence type="ECO:0000259" key="3">
    <source>
        <dbReference type="Pfam" id="PF01323"/>
    </source>
</evidence>
<dbReference type="GO" id="GO:0018845">
    <property type="term" value="F:2-hydroxychromene-2-carboxylate isomerase activity"/>
    <property type="evidence" value="ECO:0007669"/>
    <property type="project" value="UniProtKB-UniRule"/>
</dbReference>
<evidence type="ECO:0000256" key="1">
    <source>
        <dbReference type="PIRNR" id="PIRNR006386"/>
    </source>
</evidence>
<dbReference type="GO" id="GO:1901170">
    <property type="term" value="P:naphthalene catabolic process"/>
    <property type="evidence" value="ECO:0007669"/>
    <property type="project" value="InterPro"/>
</dbReference>
<feature type="active site" description="Nucleophile" evidence="2">
    <location>
        <position position="13"/>
    </location>
</feature>
<dbReference type="InterPro" id="IPR044087">
    <property type="entry name" value="NahD-like"/>
</dbReference>
<reference evidence="4 5" key="1">
    <citation type="submission" date="2016-10" db="EMBL/GenBank/DDBJ databases">
        <authorList>
            <person name="de Groot N.N."/>
        </authorList>
    </citation>
    <scope>NUCLEOTIDE SEQUENCE [LARGE SCALE GENOMIC DNA]</scope>
    <source>
        <strain evidence="4 5">DSM 18438</strain>
    </source>
</reference>
<gene>
    <name evidence="4" type="ORF">SAMN05660443_1508</name>
</gene>
<dbReference type="GO" id="GO:0004602">
    <property type="term" value="F:glutathione peroxidase activity"/>
    <property type="evidence" value="ECO:0007669"/>
    <property type="project" value="TreeGrafter"/>
</dbReference>
<dbReference type="Gene3D" id="3.40.30.10">
    <property type="entry name" value="Glutaredoxin"/>
    <property type="match status" value="1"/>
</dbReference>
<keyword evidence="1 4" id="KW-0413">Isomerase</keyword>
<protein>
    <recommendedName>
        <fullName evidence="1">2-hydroxychromene-2-carboxylate isomerase</fullName>
        <ecNumber evidence="1">5.99.1.4</ecNumber>
    </recommendedName>
</protein>
<dbReference type="PANTHER" id="PTHR42943:SF2">
    <property type="entry name" value="GLUTATHIONE S-TRANSFERASE KAPPA 1"/>
    <property type="match status" value="1"/>
</dbReference>
<evidence type="ECO:0000313" key="4">
    <source>
        <dbReference type="EMBL" id="SFC12435.1"/>
    </source>
</evidence>
<dbReference type="EMBL" id="FOLH01000003">
    <property type="protein sequence ID" value="SFC12435.1"/>
    <property type="molecule type" value="Genomic_DNA"/>
</dbReference>
<dbReference type="InterPro" id="IPR001853">
    <property type="entry name" value="DSBA-like_thioredoxin_dom"/>
</dbReference>
<evidence type="ECO:0000256" key="2">
    <source>
        <dbReference type="PIRSR" id="PIRSR006386-1"/>
    </source>
</evidence>
<dbReference type="EC" id="5.99.1.4" evidence="1"/>
<dbReference type="InterPro" id="IPR051924">
    <property type="entry name" value="GST_Kappa/NadH"/>
</dbReference>
<dbReference type="PANTHER" id="PTHR42943">
    <property type="entry name" value="GLUTATHIONE S-TRANSFERASE KAPPA"/>
    <property type="match status" value="1"/>
</dbReference>
<name>A0A1I1GLW6_9GAMM</name>
<dbReference type="RefSeq" id="WP_091961475.1">
    <property type="nucleotide sequence ID" value="NZ_FOLH01000003.1"/>
</dbReference>
<organism evidence="4 5">
    <name type="scientific">Marinospirillum celere</name>
    <dbReference type="NCBI Taxonomy" id="1122252"/>
    <lineage>
        <taxon>Bacteria</taxon>
        <taxon>Pseudomonadati</taxon>
        <taxon>Pseudomonadota</taxon>
        <taxon>Gammaproteobacteria</taxon>
        <taxon>Oceanospirillales</taxon>
        <taxon>Oceanospirillaceae</taxon>
        <taxon>Marinospirillum</taxon>
    </lineage>
</organism>